<keyword evidence="6" id="KW-0732">Signal</keyword>
<evidence type="ECO:0000313" key="10">
    <source>
        <dbReference type="EMBL" id="CDG32043.1"/>
    </source>
</evidence>
<keyword evidence="5" id="KW-0964">Secreted</keyword>
<organism evidence="10">
    <name type="scientific">Rattus norvegicus</name>
    <name type="common">Rat</name>
    <dbReference type="NCBI Taxonomy" id="10116"/>
    <lineage>
        <taxon>Eukaryota</taxon>
        <taxon>Metazoa</taxon>
        <taxon>Chordata</taxon>
        <taxon>Craniata</taxon>
        <taxon>Vertebrata</taxon>
        <taxon>Euteleostomi</taxon>
        <taxon>Mammalia</taxon>
        <taxon>Eutheria</taxon>
        <taxon>Euarchontoglires</taxon>
        <taxon>Glires</taxon>
        <taxon>Rodentia</taxon>
        <taxon>Myomorpha</taxon>
        <taxon>Muroidea</taxon>
        <taxon>Muridae</taxon>
        <taxon>Murinae</taxon>
        <taxon>Rattus</taxon>
    </lineage>
</organism>
<evidence type="ECO:0000256" key="2">
    <source>
        <dbReference type="ARBA" id="ARBA00004613"/>
    </source>
</evidence>
<dbReference type="GO" id="GO:0005576">
    <property type="term" value="C:extracellular region"/>
    <property type="evidence" value="ECO:0007669"/>
    <property type="project" value="UniProtKB-SubCell"/>
</dbReference>
<evidence type="ECO:0000256" key="1">
    <source>
        <dbReference type="ARBA" id="ARBA00002915"/>
    </source>
</evidence>
<feature type="domain" description="Ribonuclease A-domain" evidence="9">
    <location>
        <begin position="82"/>
        <end position="195"/>
    </location>
</feature>
<keyword evidence="8" id="KW-0325">Glycoprotein</keyword>
<evidence type="ECO:0000256" key="3">
    <source>
        <dbReference type="ARBA" id="ARBA00005600"/>
    </source>
</evidence>
<dbReference type="InterPro" id="IPR036816">
    <property type="entry name" value="RNaseA-like_dom_sf"/>
</dbReference>
<sequence>MSQFSCNFCFCRQKKINNKKMKSLVIKCTWPLPLLLLLPLKLQGNYWDEKEYDLEPGLREFFREIASTGPTKPPTKERIIEMITVGERPLQDYDYCNSELRAKQIHDKGRCYPERYIVGMSYEELSKACYGQRVQCKNGVKFCRRSMDLTDGVRCVLESGERMVDCMYTTIYMTGYPVVTCQWDKESQEFIPNYIHNMSLPE</sequence>
<evidence type="ECO:0000313" key="11">
    <source>
        <dbReference type="RGD" id="1359501"/>
    </source>
</evidence>
<dbReference type="InterPro" id="IPR001427">
    <property type="entry name" value="RNaseA"/>
</dbReference>
<dbReference type="CDD" id="cd00163">
    <property type="entry name" value="RNase_A"/>
    <property type="match status" value="1"/>
</dbReference>
<evidence type="ECO:0000256" key="8">
    <source>
        <dbReference type="ARBA" id="ARBA00023180"/>
    </source>
</evidence>
<evidence type="ECO:0000256" key="6">
    <source>
        <dbReference type="ARBA" id="ARBA00022729"/>
    </source>
</evidence>
<proteinExistence type="inferred from homology"/>
<evidence type="ECO:0000256" key="4">
    <source>
        <dbReference type="ARBA" id="ARBA00014966"/>
    </source>
</evidence>
<comment type="function">
    <text evidence="1">Does not exhibit any ribonuclease activity.</text>
</comment>
<comment type="similarity">
    <text evidence="3">Belongs to the pancreatic ribonuclease family.</text>
</comment>
<dbReference type="PANTHER" id="PTHR11437:SF14">
    <property type="entry name" value="INACTIVE RIBONUCLEASE-LIKE PROTEIN 9"/>
    <property type="match status" value="1"/>
</dbReference>
<dbReference type="EMBL" id="HG328967">
    <property type="protein sequence ID" value="CDG32043.1"/>
    <property type="molecule type" value="Genomic_DNA"/>
</dbReference>
<gene>
    <name evidence="11" type="primary">Rnase9</name>
    <name evidence="10" type="synonym">Rak1</name>
</gene>
<dbReference type="AlphaFoldDB" id="W0UVG5"/>
<dbReference type="FunFam" id="3.10.130.10:FF:000007">
    <property type="entry name" value="Inactive ribonuclease-like protein 9"/>
    <property type="match status" value="1"/>
</dbReference>
<evidence type="ECO:0000256" key="7">
    <source>
        <dbReference type="ARBA" id="ARBA00023157"/>
    </source>
</evidence>
<dbReference type="Gene3D" id="3.10.130.10">
    <property type="entry name" value="Ribonuclease A-like domain"/>
    <property type="match status" value="1"/>
</dbReference>
<dbReference type="AGR" id="RGD:1359501"/>
<protein>
    <recommendedName>
        <fullName evidence="4">Inactive ribonuclease-like protein 9</fullName>
    </recommendedName>
</protein>
<dbReference type="InterPro" id="IPR023412">
    <property type="entry name" value="RNaseA_domain"/>
</dbReference>
<dbReference type="PANTHER" id="PTHR11437">
    <property type="entry name" value="RIBONUCLEASE"/>
    <property type="match status" value="1"/>
</dbReference>
<reference evidence="10" key="3">
    <citation type="journal article" date="2019" name="Gene Rep">
        <title>Eutherian third-party data gene collections.</title>
        <authorList>
            <person name="Premzl M."/>
        </authorList>
    </citation>
    <scope>NUCLEOTIDE SEQUENCE</scope>
    <source>
        <strain evidence="10">N/A</strain>
    </source>
</reference>
<dbReference type="SUPFAM" id="SSF54076">
    <property type="entry name" value="RNase A-like"/>
    <property type="match status" value="1"/>
</dbReference>
<evidence type="ECO:0000256" key="5">
    <source>
        <dbReference type="ARBA" id="ARBA00022525"/>
    </source>
</evidence>
<keyword evidence="7" id="KW-1015">Disulfide bond</keyword>
<reference evidence="10" key="1">
    <citation type="journal article" date="2014" name="Mol. Genet. Genomics">
        <title>Comparative genomic analysis of eutherian ribonuclease A genes.</title>
        <authorList>
            <person name="Premzl M."/>
        </authorList>
    </citation>
    <scope>NUCLEOTIDE SEQUENCE</scope>
    <source>
        <strain evidence="10">N/A</strain>
    </source>
</reference>
<accession>W0UVG5</accession>
<evidence type="ECO:0000259" key="9">
    <source>
        <dbReference type="Pfam" id="PF00074"/>
    </source>
</evidence>
<comment type="subcellular location">
    <subcellularLocation>
        <location evidence="2">Secreted</location>
    </subcellularLocation>
</comment>
<dbReference type="RGD" id="1359501">
    <property type="gene designation" value="Rnase9"/>
</dbReference>
<reference evidence="10" key="2">
    <citation type="journal article" date="2016" name="Data Brief">
        <title>Curated eutherian third party data gene data sets.</title>
        <authorList>
            <person name="Premzl M."/>
        </authorList>
    </citation>
    <scope>NUCLEOTIDE SEQUENCE</scope>
    <source>
        <strain evidence="10">N/A</strain>
    </source>
</reference>
<name>W0UVG5_RAT</name>
<dbReference type="Pfam" id="PF00074">
    <property type="entry name" value="RnaseA"/>
    <property type="match status" value="1"/>
</dbReference>
<dbReference type="GO" id="GO:0003676">
    <property type="term" value="F:nucleic acid binding"/>
    <property type="evidence" value="ECO:0007669"/>
    <property type="project" value="InterPro"/>
</dbReference>